<dbReference type="AlphaFoldDB" id="A0A2T8F9C8"/>
<dbReference type="Proteomes" id="UP000246018">
    <property type="component" value="Unassembled WGS sequence"/>
</dbReference>
<proteinExistence type="predicted"/>
<dbReference type="PROSITE" id="PS50921">
    <property type="entry name" value="ANTAR"/>
    <property type="match status" value="1"/>
</dbReference>
<dbReference type="SUPFAM" id="SSF55781">
    <property type="entry name" value="GAF domain-like"/>
    <property type="match status" value="1"/>
</dbReference>
<evidence type="ECO:0000313" key="6">
    <source>
        <dbReference type="EMBL" id="PVG82338.1"/>
    </source>
</evidence>
<keyword evidence="2" id="KW-0418">Kinase</keyword>
<evidence type="ECO:0000259" key="5">
    <source>
        <dbReference type="PROSITE" id="PS50921"/>
    </source>
</evidence>
<dbReference type="Pfam" id="PF03861">
    <property type="entry name" value="ANTAR"/>
    <property type="match status" value="1"/>
</dbReference>
<keyword evidence="7" id="KW-1185">Reference proteome</keyword>
<evidence type="ECO:0000256" key="2">
    <source>
        <dbReference type="ARBA" id="ARBA00022777"/>
    </source>
</evidence>
<dbReference type="InterPro" id="IPR029016">
    <property type="entry name" value="GAF-like_dom_sf"/>
</dbReference>
<gene>
    <name evidence="6" type="ORF">DDE18_12680</name>
</gene>
<dbReference type="OrthoDB" id="3683444at2"/>
<dbReference type="SMART" id="SM00065">
    <property type="entry name" value="GAF"/>
    <property type="match status" value="1"/>
</dbReference>
<feature type="domain" description="ANTAR" evidence="5">
    <location>
        <begin position="213"/>
        <end position="274"/>
    </location>
</feature>
<dbReference type="SUPFAM" id="SSF52172">
    <property type="entry name" value="CheY-like"/>
    <property type="match status" value="1"/>
</dbReference>
<comment type="caution">
    <text evidence="6">The sequence shown here is derived from an EMBL/GenBank/DDBJ whole genome shotgun (WGS) entry which is preliminary data.</text>
</comment>
<dbReference type="InterPro" id="IPR005561">
    <property type="entry name" value="ANTAR"/>
</dbReference>
<dbReference type="SMART" id="SM01012">
    <property type="entry name" value="ANTAR"/>
    <property type="match status" value="1"/>
</dbReference>
<dbReference type="EMBL" id="QDGZ01000005">
    <property type="protein sequence ID" value="PVG82338.1"/>
    <property type="molecule type" value="Genomic_DNA"/>
</dbReference>
<dbReference type="PIRSF" id="PIRSF036625">
    <property type="entry name" value="GAF_ANTAR"/>
    <property type="match status" value="1"/>
</dbReference>
<dbReference type="GO" id="GO:0016301">
    <property type="term" value="F:kinase activity"/>
    <property type="evidence" value="ECO:0007669"/>
    <property type="project" value="UniProtKB-KW"/>
</dbReference>
<keyword evidence="1" id="KW-0808">Transferase</keyword>
<dbReference type="InterPro" id="IPR036388">
    <property type="entry name" value="WH-like_DNA-bd_sf"/>
</dbReference>
<dbReference type="GO" id="GO:0003723">
    <property type="term" value="F:RNA binding"/>
    <property type="evidence" value="ECO:0007669"/>
    <property type="project" value="InterPro"/>
</dbReference>
<evidence type="ECO:0000256" key="4">
    <source>
        <dbReference type="ARBA" id="ARBA00023163"/>
    </source>
</evidence>
<protein>
    <submittedName>
        <fullName evidence="6">Transcriptional regulator</fullName>
    </submittedName>
</protein>
<reference evidence="6 7" key="1">
    <citation type="submission" date="2018-04" db="EMBL/GenBank/DDBJ databases">
        <title>Genome of Nocardioides gansuensis WSJ-1.</title>
        <authorList>
            <person name="Wu S."/>
            <person name="Wang G."/>
        </authorList>
    </citation>
    <scope>NUCLEOTIDE SEQUENCE [LARGE SCALE GENOMIC DNA]</scope>
    <source>
        <strain evidence="6 7">WSJ-1</strain>
    </source>
</reference>
<sequence length="287" mass="31855">MPARSGGMQRNECMSVISVTPEASRHTVATRRADGRPSRDDVVMTQFRNDQLMTEVLSEFAHTLANRYEVSEVLYRLAEHIVEILGAVGTGVALTDADGRLHPVTGINELSLGLETLEERLQEGPCVDAYLLGKVVRVSDLSKPPDQWPRWNKEARERNVRAVLGVPLQVRDESLGAVNIYSAEPREWHDTDVKVACILADMAASYVANASALEESRRTTEQLREALESRIIIEQAKGVLANELRCTVDQAFVVLREHARRNGASLRQVAHAVVHLGLRPPRKGGER</sequence>
<keyword evidence="3" id="KW-0805">Transcription regulation</keyword>
<organism evidence="6 7">
    <name type="scientific">Nocardioides gansuensis</name>
    <dbReference type="NCBI Taxonomy" id="2138300"/>
    <lineage>
        <taxon>Bacteria</taxon>
        <taxon>Bacillati</taxon>
        <taxon>Actinomycetota</taxon>
        <taxon>Actinomycetes</taxon>
        <taxon>Propionibacteriales</taxon>
        <taxon>Nocardioidaceae</taxon>
        <taxon>Nocardioides</taxon>
    </lineage>
</organism>
<accession>A0A2T8F9C8</accession>
<dbReference type="InterPro" id="IPR012074">
    <property type="entry name" value="GAF_ANTAR"/>
</dbReference>
<dbReference type="InterPro" id="IPR011006">
    <property type="entry name" value="CheY-like_superfamily"/>
</dbReference>
<dbReference type="InterPro" id="IPR003018">
    <property type="entry name" value="GAF"/>
</dbReference>
<dbReference type="Pfam" id="PF01590">
    <property type="entry name" value="GAF"/>
    <property type="match status" value="1"/>
</dbReference>
<evidence type="ECO:0000256" key="3">
    <source>
        <dbReference type="ARBA" id="ARBA00023015"/>
    </source>
</evidence>
<evidence type="ECO:0000313" key="7">
    <source>
        <dbReference type="Proteomes" id="UP000246018"/>
    </source>
</evidence>
<evidence type="ECO:0000256" key="1">
    <source>
        <dbReference type="ARBA" id="ARBA00022679"/>
    </source>
</evidence>
<keyword evidence="4" id="KW-0804">Transcription</keyword>
<name>A0A2T8F9C8_9ACTN</name>
<dbReference type="Gene3D" id="3.30.450.40">
    <property type="match status" value="1"/>
</dbReference>
<dbReference type="Gene3D" id="1.10.10.10">
    <property type="entry name" value="Winged helix-like DNA-binding domain superfamily/Winged helix DNA-binding domain"/>
    <property type="match status" value="1"/>
</dbReference>